<dbReference type="Gene3D" id="2.30.30.40">
    <property type="entry name" value="SH3 Domains"/>
    <property type="match status" value="1"/>
</dbReference>
<name>A0A1W2G8J1_REIFA</name>
<feature type="compositionally biased region" description="Basic and acidic residues" evidence="1">
    <location>
        <begin position="44"/>
        <end position="53"/>
    </location>
</feature>
<evidence type="ECO:0000313" key="4">
    <source>
        <dbReference type="Proteomes" id="UP000192472"/>
    </source>
</evidence>
<dbReference type="Pfam" id="PF01584">
    <property type="entry name" value="CheW"/>
    <property type="match status" value="1"/>
</dbReference>
<dbReference type="SMART" id="SM00260">
    <property type="entry name" value="CheW"/>
    <property type="match status" value="1"/>
</dbReference>
<dbReference type="InterPro" id="IPR036061">
    <property type="entry name" value="CheW-like_dom_sf"/>
</dbReference>
<reference evidence="3 4" key="1">
    <citation type="submission" date="2017-04" db="EMBL/GenBank/DDBJ databases">
        <authorList>
            <person name="Afonso C.L."/>
            <person name="Miller P.J."/>
            <person name="Scott M.A."/>
            <person name="Spackman E."/>
            <person name="Goraichik I."/>
            <person name="Dimitrov K.M."/>
            <person name="Suarez D.L."/>
            <person name="Swayne D.E."/>
        </authorList>
    </citation>
    <scope>NUCLEOTIDE SEQUENCE [LARGE SCALE GENOMIC DNA]</scope>
    <source>
        <strain evidence="3 4">DSM 26133</strain>
    </source>
</reference>
<proteinExistence type="predicted"/>
<feature type="region of interest" description="Disordered" evidence="1">
    <location>
        <begin position="1"/>
        <end position="53"/>
    </location>
</feature>
<dbReference type="GO" id="GO:0005829">
    <property type="term" value="C:cytosol"/>
    <property type="evidence" value="ECO:0007669"/>
    <property type="project" value="TreeGrafter"/>
</dbReference>
<feature type="domain" description="CheW-like" evidence="2">
    <location>
        <begin position="116"/>
        <end position="259"/>
    </location>
</feature>
<evidence type="ECO:0000313" key="3">
    <source>
        <dbReference type="EMBL" id="SMD32921.1"/>
    </source>
</evidence>
<sequence length="270" mass="30097">MALGKNVKKDKLIPSKPKKEEKTVKAKKKPATTPAKKVAPKAKKTAEKKAKSPAVEHKIEKIEVASEVVGNIKENPQLAKAKRVLPANFLTKEEMEERNRLKAKYDQDILKLRGKSVQLIVFKLGGERYALEIDKVKEIVPAPQVSKLPRAPKFMKGVANIRGAVMVIMDLEEKFELFKSEEISEKTFTLVIKNERFKAGILVSEVPTTLKVPGDIIESSSGIMSNTVLDETFIKGLIKQEEGMIILLDIIELIESDEIRVIAESVEDGN</sequence>
<accession>A0A1W2G8J1</accession>
<dbReference type="RefSeq" id="WP_084371555.1">
    <property type="nucleotide sequence ID" value="NZ_FWYF01000001.1"/>
</dbReference>
<dbReference type="InterPro" id="IPR039315">
    <property type="entry name" value="CheW"/>
</dbReference>
<evidence type="ECO:0000256" key="1">
    <source>
        <dbReference type="SAM" id="MobiDB-lite"/>
    </source>
</evidence>
<dbReference type="OrthoDB" id="9794382at2"/>
<dbReference type="AlphaFoldDB" id="A0A1W2G8J1"/>
<feature type="compositionally biased region" description="Basic and acidic residues" evidence="1">
    <location>
        <begin position="7"/>
        <end position="24"/>
    </location>
</feature>
<dbReference type="SUPFAM" id="SSF50341">
    <property type="entry name" value="CheW-like"/>
    <property type="match status" value="1"/>
</dbReference>
<dbReference type="PANTHER" id="PTHR22617:SF23">
    <property type="entry name" value="CHEMOTAXIS PROTEIN CHEW"/>
    <property type="match status" value="1"/>
</dbReference>
<dbReference type="STRING" id="692418.SAMN04488029_1281"/>
<dbReference type="GO" id="GO:0007165">
    <property type="term" value="P:signal transduction"/>
    <property type="evidence" value="ECO:0007669"/>
    <property type="project" value="InterPro"/>
</dbReference>
<dbReference type="PROSITE" id="PS50851">
    <property type="entry name" value="CHEW"/>
    <property type="match status" value="1"/>
</dbReference>
<protein>
    <submittedName>
        <fullName evidence="3">Chemotaxis signal transduction protein</fullName>
    </submittedName>
</protein>
<gene>
    <name evidence="3" type="ORF">SAMN04488029_1281</name>
</gene>
<dbReference type="EMBL" id="FWYF01000001">
    <property type="protein sequence ID" value="SMD32921.1"/>
    <property type="molecule type" value="Genomic_DNA"/>
</dbReference>
<dbReference type="PANTHER" id="PTHR22617">
    <property type="entry name" value="CHEMOTAXIS SENSOR HISTIDINE KINASE-RELATED"/>
    <property type="match status" value="1"/>
</dbReference>
<organism evidence="3 4">
    <name type="scientific">Reichenbachiella faecimaris</name>
    <dbReference type="NCBI Taxonomy" id="692418"/>
    <lineage>
        <taxon>Bacteria</taxon>
        <taxon>Pseudomonadati</taxon>
        <taxon>Bacteroidota</taxon>
        <taxon>Cytophagia</taxon>
        <taxon>Cytophagales</taxon>
        <taxon>Reichenbachiellaceae</taxon>
        <taxon>Reichenbachiella</taxon>
    </lineage>
</organism>
<dbReference type="GO" id="GO:0006935">
    <property type="term" value="P:chemotaxis"/>
    <property type="evidence" value="ECO:0007669"/>
    <property type="project" value="InterPro"/>
</dbReference>
<dbReference type="Gene3D" id="2.40.50.180">
    <property type="entry name" value="CheA-289, Domain 4"/>
    <property type="match status" value="1"/>
</dbReference>
<evidence type="ECO:0000259" key="2">
    <source>
        <dbReference type="PROSITE" id="PS50851"/>
    </source>
</evidence>
<keyword evidence="4" id="KW-1185">Reference proteome</keyword>
<dbReference type="InterPro" id="IPR002545">
    <property type="entry name" value="CheW-lke_dom"/>
</dbReference>
<dbReference type="Proteomes" id="UP000192472">
    <property type="component" value="Unassembled WGS sequence"/>
</dbReference>